<dbReference type="Proteomes" id="UP000298460">
    <property type="component" value="Unassembled WGS sequence"/>
</dbReference>
<accession>A0A4Z0R5Q7</accession>
<sequence length="496" mass="53923">MGQWGPIIGALLYFVILIGLANFYTHKKIKNIDDFNTGGGTVTWTLVAITLSLVPHGSGHTMSLWESSSMFGVSVYWWAIIAGGAFIPLLMLWFGPWVRETGAETVVEVSEKLYGIKMRYMHAAVNIASWTAISMAETIAIAGAMYGLTGGLIPLFPWCIVIAFLLLVCYVVFGGVLELVWVSTINAVVMTVGSYLSLFFIGLWITANAAGWDGVVHSYAAVDQLFKLSMFNFSPGVIYQVIIPVTVLHIAAASVAQGMYVPLMAARSDEDCRKGFFICTMSNVITAFPWVIIAIVGMTLPQFAAAGPKLVVFQLAMAALPGWLYALLLVSLLAAVLSAGAGQVLGNATVLVNDILKRAVFPNMTDETRMKLMRPMIILVALLAAVPALFAPILFPVFLWAFSLSIPIFVIFMYGLVWKASKSAAWITVIVSTIVNFWWTFATPSWAQGPWALNMYPVTVVAFMLGTILFAILPGEEGYLSRIRAAKVNNVPISAK</sequence>
<feature type="transmembrane region" description="Helical" evidence="8">
    <location>
        <begin position="37"/>
        <end position="55"/>
    </location>
</feature>
<feature type="transmembrane region" description="Helical" evidence="8">
    <location>
        <begin position="237"/>
        <end position="263"/>
    </location>
</feature>
<dbReference type="GO" id="GO:0005886">
    <property type="term" value="C:plasma membrane"/>
    <property type="evidence" value="ECO:0007669"/>
    <property type="project" value="TreeGrafter"/>
</dbReference>
<comment type="similarity">
    <text evidence="2 7">Belongs to the sodium:solute symporter (SSF) (TC 2.A.21) family.</text>
</comment>
<evidence type="ECO:0000256" key="4">
    <source>
        <dbReference type="ARBA" id="ARBA00022692"/>
    </source>
</evidence>
<gene>
    <name evidence="9" type="ORF">E4K67_10495</name>
</gene>
<feature type="transmembrane region" description="Helical" evidence="8">
    <location>
        <begin position="155"/>
        <end position="173"/>
    </location>
</feature>
<reference evidence="9 10" key="1">
    <citation type="submission" date="2019-03" db="EMBL/GenBank/DDBJ databases">
        <title>Draft Genome Sequence of Desulfosporosinus fructosivorans Strain 63.6F, Isolated from Marine Sediment in the Baltic Sea.</title>
        <authorList>
            <person name="Hausmann B."/>
            <person name="Vandieken V."/>
            <person name="Pjevac P."/>
            <person name="Schreck K."/>
            <person name="Herbold C.W."/>
            <person name="Loy A."/>
        </authorList>
    </citation>
    <scope>NUCLEOTIDE SEQUENCE [LARGE SCALE GENOMIC DNA]</scope>
    <source>
        <strain evidence="9 10">63.6F</strain>
    </source>
</reference>
<evidence type="ECO:0000256" key="3">
    <source>
        <dbReference type="ARBA" id="ARBA00022448"/>
    </source>
</evidence>
<feature type="transmembrane region" description="Helical" evidence="8">
    <location>
        <begin position="75"/>
        <end position="94"/>
    </location>
</feature>
<evidence type="ECO:0000256" key="7">
    <source>
        <dbReference type="RuleBase" id="RU362091"/>
    </source>
</evidence>
<evidence type="ECO:0000313" key="10">
    <source>
        <dbReference type="Proteomes" id="UP000298460"/>
    </source>
</evidence>
<dbReference type="PANTHER" id="PTHR48086:SF7">
    <property type="entry name" value="SODIUM-SOLUTE SYMPORTER-RELATED"/>
    <property type="match status" value="1"/>
</dbReference>
<feature type="transmembrane region" description="Helical" evidence="8">
    <location>
        <begin position="185"/>
        <end position="205"/>
    </location>
</feature>
<feature type="transmembrane region" description="Helical" evidence="8">
    <location>
        <begin position="6"/>
        <end position="25"/>
    </location>
</feature>
<evidence type="ECO:0000256" key="8">
    <source>
        <dbReference type="SAM" id="Phobius"/>
    </source>
</evidence>
<evidence type="ECO:0000256" key="2">
    <source>
        <dbReference type="ARBA" id="ARBA00006434"/>
    </source>
</evidence>
<feature type="transmembrane region" description="Helical" evidence="8">
    <location>
        <begin position="275"/>
        <end position="303"/>
    </location>
</feature>
<evidence type="ECO:0000313" key="9">
    <source>
        <dbReference type="EMBL" id="TGE38372.1"/>
    </source>
</evidence>
<evidence type="ECO:0000256" key="6">
    <source>
        <dbReference type="ARBA" id="ARBA00023136"/>
    </source>
</evidence>
<dbReference type="InterPro" id="IPR038377">
    <property type="entry name" value="Na/Glc_symporter_sf"/>
</dbReference>
<feature type="transmembrane region" description="Helical" evidence="8">
    <location>
        <begin position="424"/>
        <end position="441"/>
    </location>
</feature>
<dbReference type="PANTHER" id="PTHR48086">
    <property type="entry name" value="SODIUM/PROLINE SYMPORTER-RELATED"/>
    <property type="match status" value="1"/>
</dbReference>
<comment type="caution">
    <text evidence="9">The sequence shown here is derived from an EMBL/GenBank/DDBJ whole genome shotgun (WGS) entry which is preliminary data.</text>
</comment>
<dbReference type="RefSeq" id="WP_135546359.1">
    <property type="nucleotide sequence ID" value="NZ_SPQQ01000003.1"/>
</dbReference>
<dbReference type="GO" id="GO:0022857">
    <property type="term" value="F:transmembrane transporter activity"/>
    <property type="evidence" value="ECO:0007669"/>
    <property type="project" value="InterPro"/>
</dbReference>
<evidence type="ECO:0008006" key="11">
    <source>
        <dbReference type="Google" id="ProtNLM"/>
    </source>
</evidence>
<dbReference type="AlphaFoldDB" id="A0A4Z0R5Q7"/>
<feature type="transmembrane region" description="Helical" evidence="8">
    <location>
        <begin position="453"/>
        <end position="473"/>
    </location>
</feature>
<dbReference type="EMBL" id="SPQQ01000003">
    <property type="protein sequence ID" value="TGE38372.1"/>
    <property type="molecule type" value="Genomic_DNA"/>
</dbReference>
<evidence type="ECO:0000256" key="5">
    <source>
        <dbReference type="ARBA" id="ARBA00022989"/>
    </source>
</evidence>
<dbReference type="OrthoDB" id="9810181at2"/>
<dbReference type="Gene3D" id="1.20.1730.10">
    <property type="entry name" value="Sodium/glucose cotransporter"/>
    <property type="match status" value="1"/>
</dbReference>
<feature type="transmembrane region" description="Helical" evidence="8">
    <location>
        <begin position="323"/>
        <end position="352"/>
    </location>
</feature>
<protein>
    <recommendedName>
        <fullName evidence="11">Sodium:solute symporter family protein</fullName>
    </recommendedName>
</protein>
<feature type="transmembrane region" description="Helical" evidence="8">
    <location>
        <begin position="127"/>
        <end position="149"/>
    </location>
</feature>
<keyword evidence="6 8" id="KW-0472">Membrane</keyword>
<dbReference type="InterPro" id="IPR001734">
    <property type="entry name" value="Na/solute_symporter"/>
</dbReference>
<feature type="transmembrane region" description="Helical" evidence="8">
    <location>
        <begin position="372"/>
        <end position="391"/>
    </location>
</feature>
<evidence type="ECO:0000256" key="1">
    <source>
        <dbReference type="ARBA" id="ARBA00004141"/>
    </source>
</evidence>
<keyword evidence="10" id="KW-1185">Reference proteome</keyword>
<feature type="transmembrane region" description="Helical" evidence="8">
    <location>
        <begin position="397"/>
        <end position="417"/>
    </location>
</feature>
<organism evidence="9 10">
    <name type="scientific">Desulfosporosinus fructosivorans</name>
    <dbReference type="NCBI Taxonomy" id="2018669"/>
    <lineage>
        <taxon>Bacteria</taxon>
        <taxon>Bacillati</taxon>
        <taxon>Bacillota</taxon>
        <taxon>Clostridia</taxon>
        <taxon>Eubacteriales</taxon>
        <taxon>Desulfitobacteriaceae</taxon>
        <taxon>Desulfosporosinus</taxon>
    </lineage>
</organism>
<dbReference type="PROSITE" id="PS50283">
    <property type="entry name" value="NA_SOLUT_SYMP_3"/>
    <property type="match status" value="1"/>
</dbReference>
<keyword evidence="3" id="KW-0813">Transport</keyword>
<keyword evidence="5 8" id="KW-1133">Transmembrane helix</keyword>
<name>A0A4Z0R5Q7_9FIRM</name>
<keyword evidence="4 8" id="KW-0812">Transmembrane</keyword>
<dbReference type="InterPro" id="IPR050277">
    <property type="entry name" value="Sodium:Solute_Symporter"/>
</dbReference>
<proteinExistence type="inferred from homology"/>
<dbReference type="Pfam" id="PF00474">
    <property type="entry name" value="SSF"/>
    <property type="match status" value="1"/>
</dbReference>
<comment type="subcellular location">
    <subcellularLocation>
        <location evidence="1">Membrane</location>
        <topology evidence="1">Multi-pass membrane protein</topology>
    </subcellularLocation>
</comment>